<dbReference type="EnsemblPlants" id="Ma02_t17240.3">
    <property type="protein sequence ID" value="Ma02_p17240.3"/>
    <property type="gene ID" value="Ma02_g17240"/>
</dbReference>
<dbReference type="Gene3D" id="1.20.5.340">
    <property type="match status" value="1"/>
</dbReference>
<dbReference type="GO" id="GO:0003779">
    <property type="term" value="F:actin binding"/>
    <property type="evidence" value="ECO:0007669"/>
    <property type="project" value="UniProtKB-UniRule"/>
</dbReference>
<dbReference type="PANTHER" id="PTHR12902:SF33">
    <property type="entry name" value="PROTEIN SCAR3"/>
    <property type="match status" value="1"/>
</dbReference>
<feature type="region of interest" description="Disordered" evidence="3">
    <location>
        <begin position="994"/>
        <end position="1106"/>
    </location>
</feature>
<dbReference type="Gene3D" id="6.10.280.150">
    <property type="match status" value="1"/>
</dbReference>
<evidence type="ECO:0000256" key="2">
    <source>
        <dbReference type="RuleBase" id="RU367034"/>
    </source>
</evidence>
<comment type="function">
    <text evidence="2">Involved in regulation of actin and microtubule organization. Part of a WAVE complex that activates the Arp2/3 complex.</text>
</comment>
<keyword evidence="2" id="KW-0206">Cytoskeleton</keyword>
<dbReference type="GeneID" id="103975463"/>
<dbReference type="PANTHER" id="PTHR12902">
    <property type="entry name" value="WASP-1"/>
    <property type="match status" value="1"/>
</dbReference>
<keyword evidence="5" id="KW-1185">Reference proteome</keyword>
<dbReference type="GO" id="GO:2000601">
    <property type="term" value="P:positive regulation of Arp2/3 complex-mediated actin nucleation"/>
    <property type="evidence" value="ECO:0000318"/>
    <property type="project" value="GO_Central"/>
</dbReference>
<feature type="compositionally biased region" description="Low complexity" evidence="3">
    <location>
        <begin position="460"/>
        <end position="470"/>
    </location>
</feature>
<dbReference type="AlphaFoldDB" id="A0A804I3S6"/>
<proteinExistence type="inferred from homology"/>
<evidence type="ECO:0000256" key="3">
    <source>
        <dbReference type="SAM" id="MobiDB-lite"/>
    </source>
</evidence>
<reference evidence="4" key="1">
    <citation type="submission" date="2021-05" db="UniProtKB">
        <authorList>
            <consortium name="EnsemblPlants"/>
        </authorList>
    </citation>
    <scope>IDENTIFICATION</scope>
    <source>
        <strain evidence="4">subsp. malaccensis</strain>
    </source>
</reference>
<dbReference type="GO" id="GO:0071933">
    <property type="term" value="F:Arp2/3 complex binding"/>
    <property type="evidence" value="ECO:0000318"/>
    <property type="project" value="GO_Central"/>
</dbReference>
<feature type="compositionally biased region" description="Polar residues" evidence="3">
    <location>
        <begin position="490"/>
        <end position="506"/>
    </location>
</feature>
<dbReference type="GO" id="GO:0034237">
    <property type="term" value="F:protein kinase A regulatory subunit binding"/>
    <property type="evidence" value="ECO:0000318"/>
    <property type="project" value="GO_Central"/>
</dbReference>
<feature type="region of interest" description="Disordered" evidence="3">
    <location>
        <begin position="650"/>
        <end position="683"/>
    </location>
</feature>
<dbReference type="FunCoup" id="A0A804I3S6">
    <property type="interactions" value="1758"/>
</dbReference>
<feature type="compositionally biased region" description="Polar residues" evidence="3">
    <location>
        <begin position="304"/>
        <end position="317"/>
    </location>
</feature>
<feature type="region of interest" description="Disordered" evidence="3">
    <location>
        <begin position="815"/>
        <end position="835"/>
    </location>
</feature>
<protein>
    <recommendedName>
        <fullName evidence="2">Protein SCAR</fullName>
    </recommendedName>
    <alternativeName>
        <fullName evidence="2">Protein WAVE</fullName>
    </alternativeName>
</protein>
<dbReference type="InterPro" id="IPR028288">
    <property type="entry name" value="SCAR/WAVE_fam"/>
</dbReference>
<feature type="region of interest" description="Disordered" evidence="3">
    <location>
        <begin position="427"/>
        <end position="524"/>
    </location>
</feature>
<evidence type="ECO:0000256" key="1">
    <source>
        <dbReference type="ARBA" id="ARBA00006993"/>
    </source>
</evidence>
<dbReference type="Gramene" id="Ma02_t17240.3">
    <property type="protein sequence ID" value="Ma02_p17240.3"/>
    <property type="gene ID" value="Ma02_g17240"/>
</dbReference>
<evidence type="ECO:0000313" key="5">
    <source>
        <dbReference type="Proteomes" id="UP000012960"/>
    </source>
</evidence>
<feature type="compositionally biased region" description="Polar residues" evidence="3">
    <location>
        <begin position="1048"/>
        <end position="1074"/>
    </location>
</feature>
<dbReference type="EnsemblPlants" id="Ma02_t17240.1">
    <property type="protein sequence ID" value="Ma02_p17240.1"/>
    <property type="gene ID" value="Ma02_g17240"/>
</dbReference>
<dbReference type="InParanoid" id="A0A804I3S6"/>
<keyword evidence="2" id="KW-0009">Actin-binding</keyword>
<dbReference type="OMA" id="DNAREIC"/>
<feature type="compositionally biased region" description="Polar residues" evidence="3">
    <location>
        <begin position="764"/>
        <end position="774"/>
    </location>
</feature>
<dbReference type="OrthoDB" id="753427at2759"/>
<dbReference type="Proteomes" id="UP000012960">
    <property type="component" value="Unplaced"/>
</dbReference>
<name>A0A804I3S6_MUSAM</name>
<comment type="subcellular location">
    <subcellularLocation>
        <location evidence="2">Cytoplasm</location>
        <location evidence="2">Cytoskeleton</location>
    </subcellularLocation>
</comment>
<sequence>MPLVRLQVRNEFRLGDAKLYDEGKSDKDDSKAILDGVAVAGLVGILRQLGDLTEFAADVFHDLHEQVTATAARGRKISTRIQNIEFALPFVEKAVKGQRSHIHFAYVAGSKWHARLQDEKSQLVPSELPYFMIESYEECREPPQLYLLDKFDHHGTGACLKRYSDPSYFRRAWAASETEKAEGLQRKKVQKIQRKGSQPRIGEVQREAYISCKNSSTRFASPSIDGQSFTTEDASVHDAGLNSEFSSRSPSFGSRIREQTLDVNNSAVPGGLKDNEVSESEILCNHSDLNANGSHDNSKGRLGDSSNQGSLHRSSAVRSYSVTWDEKTEIVKPRNSVSCDVTLINTVQDSESLQVDSEPQNQNHTKAGAFSQADILLDTGKVRVSLSGANCMDEVTSEAENHADARNTLESDAEKEVECQTKWEVNPPCDFSSREMQPGNIRKQDRAAPNPSIVKLPNASQSSLKQDSSSMFMVLKPSGSSGHMPPPQETVDSSPNHEYSFGNNIHDNSEGKFDRGNRNSHLPESDIADSQIMMADKSRPKTSVACAPSIQLWANGGLFGVGASKPLFLGVMNNSSVDVTSGSRNCSSNLPNNILKTSKRINGSSTTSDAIFSFSESISRASKSAQKIDGESPVSRSLVQSNSSVNRFPARTNDLVQLNDSSKYPSSCHRNQQYDKDVKQKSQVPARSLSLGVCDMGRENHSIVTNVSSNRPVTTKNSAVVDGVPLSVVYNTKSQYHAYNQSTKGSSSGFSEPGQRFLANSLETKGSIANTDGSVPSGDKRKSEDISRLNNRMKAPSEAASLAFFGQGIKKQFDGESLERSTSSTSYLPEQSSPPLEHMKISFQPMNGLETSKMKLKVLNGSLPETSEDSIFPAFQLIQGPVDSSPDNGSESDDDTFCISCPSSEDLFSPLTDANSELWDKDERSECEDHELCDVSPRISMLNASFSGYMKLEKVNQSMMDMESGLGRYGVGNTEGTFQDVATLKLPVRGSAVSLGNQQRRHDSSSDEPASVQMKTNGHLPPPPPLPPMKWRISKPSITSGGDEAANFTDNTNYLNGLQTPTSFSPHQQDQSAPRQPCDSDLMMPYSNKTQDQQKPNKQKNLREGASNKEVDLWGELLCQIRNKSYNLRCTSMSKISLQPQATSM</sequence>
<feature type="compositionally biased region" description="Polar residues" evidence="3">
    <location>
        <begin position="654"/>
        <end position="671"/>
    </location>
</feature>
<evidence type="ECO:0000313" key="4">
    <source>
        <dbReference type="EnsemblPlants" id="Ma02_p17240.3"/>
    </source>
</evidence>
<feature type="compositionally biased region" description="Polar residues" evidence="3">
    <location>
        <begin position="1087"/>
        <end position="1096"/>
    </location>
</feature>
<keyword evidence="2" id="KW-0963">Cytoplasm</keyword>
<dbReference type="GO" id="GO:0030036">
    <property type="term" value="P:actin cytoskeleton organization"/>
    <property type="evidence" value="ECO:0000318"/>
    <property type="project" value="GO_Central"/>
</dbReference>
<accession>A0A804I3S6</accession>
<feature type="region of interest" description="Disordered" evidence="3">
    <location>
        <begin position="287"/>
        <end position="317"/>
    </location>
</feature>
<dbReference type="Gramene" id="Ma02_t17240.1">
    <property type="protein sequence ID" value="Ma02_p17240.1"/>
    <property type="gene ID" value="Ma02_g17240"/>
</dbReference>
<organism evidence="4 5">
    <name type="scientific">Musa acuminata subsp. malaccensis</name>
    <name type="common">Wild banana</name>
    <name type="synonym">Musa malaccensis</name>
    <dbReference type="NCBI Taxonomy" id="214687"/>
    <lineage>
        <taxon>Eukaryota</taxon>
        <taxon>Viridiplantae</taxon>
        <taxon>Streptophyta</taxon>
        <taxon>Embryophyta</taxon>
        <taxon>Tracheophyta</taxon>
        <taxon>Spermatophyta</taxon>
        <taxon>Magnoliopsida</taxon>
        <taxon>Liliopsida</taxon>
        <taxon>Zingiberales</taxon>
        <taxon>Musaceae</taxon>
        <taxon>Musa</taxon>
    </lineage>
</organism>
<feature type="compositionally biased region" description="Polar residues" evidence="3">
    <location>
        <begin position="820"/>
        <end position="834"/>
    </location>
</feature>
<feature type="compositionally biased region" description="Basic and acidic residues" evidence="3">
    <location>
        <begin position="507"/>
        <end position="524"/>
    </location>
</feature>
<dbReference type="GO" id="GO:0005856">
    <property type="term" value="C:cytoskeleton"/>
    <property type="evidence" value="ECO:0007669"/>
    <property type="project" value="UniProtKB-SubCell"/>
</dbReference>
<comment type="similarity">
    <text evidence="1 2">Belongs to the SCAR/WAVE family.</text>
</comment>
<feature type="region of interest" description="Disordered" evidence="3">
    <location>
        <begin position="764"/>
        <end position="785"/>
    </location>
</feature>